<evidence type="ECO:0000313" key="6">
    <source>
        <dbReference type="EMBL" id="SJM30298.1"/>
    </source>
</evidence>
<dbReference type="SUPFAM" id="SSF53187">
    <property type="entry name" value="Zn-dependent exopeptidases"/>
    <property type="match status" value="1"/>
</dbReference>
<reference evidence="7" key="1">
    <citation type="submission" date="2016-12" db="EMBL/GenBank/DDBJ databases">
        <authorList>
            <person name="Brunel B."/>
        </authorList>
    </citation>
    <scope>NUCLEOTIDE SEQUENCE [LARGE SCALE GENOMIC DNA]</scope>
</reference>
<dbReference type="GO" id="GO:0016788">
    <property type="term" value="F:hydrolase activity, acting on ester bonds"/>
    <property type="evidence" value="ECO:0007669"/>
    <property type="project" value="InterPro"/>
</dbReference>
<evidence type="ECO:0000313" key="7">
    <source>
        <dbReference type="Proteomes" id="UP000245698"/>
    </source>
</evidence>
<keyword evidence="7" id="KW-1185">Reference proteome</keyword>
<evidence type="ECO:0000256" key="4">
    <source>
        <dbReference type="ARBA" id="ARBA00022833"/>
    </source>
</evidence>
<protein>
    <submittedName>
        <fullName evidence="6">Succinylglutamate desuccinylase/aspartoacylase</fullName>
    </submittedName>
</protein>
<dbReference type="Gene3D" id="3.40.630.10">
    <property type="entry name" value="Zn peptidases"/>
    <property type="match status" value="1"/>
</dbReference>
<dbReference type="GO" id="GO:0016811">
    <property type="term" value="F:hydrolase activity, acting on carbon-nitrogen (but not peptide) bonds, in linear amides"/>
    <property type="evidence" value="ECO:0007669"/>
    <property type="project" value="InterPro"/>
</dbReference>
<dbReference type="InterPro" id="IPR043795">
    <property type="entry name" value="N-alpha-Ac-DABA-like"/>
</dbReference>
<gene>
    <name evidence="6" type="ORF">BQ8482_130197</name>
</gene>
<evidence type="ECO:0000256" key="3">
    <source>
        <dbReference type="ARBA" id="ARBA00022801"/>
    </source>
</evidence>
<name>A0A2P9AGP5_9HYPH</name>
<dbReference type="PANTHER" id="PTHR37326:SF1">
    <property type="entry name" value="BLL3975 PROTEIN"/>
    <property type="match status" value="1"/>
</dbReference>
<keyword evidence="2" id="KW-0479">Metal-binding</keyword>
<dbReference type="PANTHER" id="PTHR37326">
    <property type="entry name" value="BLL3975 PROTEIN"/>
    <property type="match status" value="1"/>
</dbReference>
<dbReference type="GO" id="GO:0046872">
    <property type="term" value="F:metal ion binding"/>
    <property type="evidence" value="ECO:0007669"/>
    <property type="project" value="UniProtKB-KW"/>
</dbReference>
<dbReference type="EMBL" id="FUIG01000019">
    <property type="protein sequence ID" value="SJM30298.1"/>
    <property type="molecule type" value="Genomic_DNA"/>
</dbReference>
<dbReference type="PIRSF" id="PIRSF039012">
    <property type="entry name" value="ASP"/>
    <property type="match status" value="1"/>
</dbReference>
<evidence type="ECO:0000256" key="2">
    <source>
        <dbReference type="ARBA" id="ARBA00022723"/>
    </source>
</evidence>
<dbReference type="InterPro" id="IPR055438">
    <property type="entry name" value="AstE_AspA_cat"/>
</dbReference>
<dbReference type="Proteomes" id="UP000245698">
    <property type="component" value="Unassembled WGS sequence"/>
</dbReference>
<comment type="cofactor">
    <cofactor evidence="1">
        <name>Zn(2+)</name>
        <dbReference type="ChEBI" id="CHEBI:29105"/>
    </cofactor>
</comment>
<organism evidence="6 7">
    <name type="scientific">Mesorhizobium delmotii</name>
    <dbReference type="NCBI Taxonomy" id="1631247"/>
    <lineage>
        <taxon>Bacteria</taxon>
        <taxon>Pseudomonadati</taxon>
        <taxon>Pseudomonadota</taxon>
        <taxon>Alphaproteobacteria</taxon>
        <taxon>Hyphomicrobiales</taxon>
        <taxon>Phyllobacteriaceae</taxon>
        <taxon>Mesorhizobium</taxon>
    </lineage>
</organism>
<dbReference type="Pfam" id="PF24827">
    <property type="entry name" value="AstE_AspA_cat"/>
    <property type="match status" value="1"/>
</dbReference>
<dbReference type="InterPro" id="IPR053138">
    <property type="entry name" value="N-alpha-Ac-DABA_deacetylase"/>
</dbReference>
<feature type="domain" description="Succinylglutamate desuccinylase/Aspartoacylase catalytic" evidence="5">
    <location>
        <begin position="44"/>
        <end position="235"/>
    </location>
</feature>
<keyword evidence="4" id="KW-0862">Zinc</keyword>
<keyword evidence="3" id="KW-0378">Hydrolase</keyword>
<dbReference type="RefSeq" id="WP_123147762.1">
    <property type="nucleotide sequence ID" value="NZ_FUIG01000019.1"/>
</dbReference>
<sequence length="332" mass="36255">MEVTALRNSGEYGQPGFFRGYARFESPRLAGYKWEICEIRGKRPGPRLCICAGIHPNEVSAIEAAVRLQRAFDPESMEGSVSIIPFINQPGLFEYPDYVCPLDGKNIEHTFPGKKDGTFSEALCDAIMNEWCTGADCLIDMHGGNLRENVSKFVIVQHAPDPQLNARARQIAMCFDAEFVLALPAPFMDRPGTYSPSAFARHGRLAVLPEAGANGLVTEDTVSFFVEGVLNVARTLGIISTPLSEARNAQIHCGDYLWIYSPAGGDFHSEVEPGDRVTKGQRLGTITNMFGEPLAELSAPESGFVLWRVTHPSIKEGSFAGAIGIEENKAMI</sequence>
<evidence type="ECO:0000259" key="5">
    <source>
        <dbReference type="Pfam" id="PF24827"/>
    </source>
</evidence>
<evidence type="ECO:0000256" key="1">
    <source>
        <dbReference type="ARBA" id="ARBA00001947"/>
    </source>
</evidence>
<accession>A0A2P9AGP5</accession>
<dbReference type="AlphaFoldDB" id="A0A2P9AGP5"/>
<proteinExistence type="predicted"/>